<dbReference type="SMART" id="SM00115">
    <property type="entry name" value="CASc"/>
    <property type="match status" value="1"/>
</dbReference>
<comment type="similarity">
    <text evidence="1">Belongs to the peptidase C14A family.</text>
</comment>
<dbReference type="PANTHER" id="PTHR22576">
    <property type="entry name" value="MUCOSA ASSOCIATED LYMPHOID TISSUE LYMPHOMA TRANSLOCATION PROTEIN 1/PARACASPASE"/>
    <property type="match status" value="1"/>
</dbReference>
<evidence type="ECO:0000313" key="3">
    <source>
        <dbReference type="EMBL" id="MBM5571579.1"/>
    </source>
</evidence>
<evidence type="ECO:0000313" key="4">
    <source>
        <dbReference type="Proteomes" id="UP001195660"/>
    </source>
</evidence>
<dbReference type="InterPro" id="IPR029030">
    <property type="entry name" value="Caspase-like_dom_sf"/>
</dbReference>
<dbReference type="InterPro" id="IPR011600">
    <property type="entry name" value="Pept_C14_caspase"/>
</dbReference>
<evidence type="ECO:0000256" key="1">
    <source>
        <dbReference type="ARBA" id="ARBA00010134"/>
    </source>
</evidence>
<feature type="domain" description="Caspase family p20" evidence="2">
    <location>
        <begin position="66"/>
        <end position="121"/>
    </location>
</feature>
<evidence type="ECO:0000259" key="2">
    <source>
        <dbReference type="PROSITE" id="PS50208"/>
    </source>
</evidence>
<dbReference type="InterPro" id="IPR015917">
    <property type="entry name" value="Pept_C14A"/>
</dbReference>
<dbReference type="Gene3D" id="1.25.40.10">
    <property type="entry name" value="Tetratricopeptide repeat domain"/>
    <property type="match status" value="1"/>
</dbReference>
<dbReference type="EMBL" id="WOFE01000003">
    <property type="protein sequence ID" value="MBM5571579.1"/>
    <property type="molecule type" value="Genomic_DNA"/>
</dbReference>
<keyword evidence="4" id="KW-1185">Reference proteome</keyword>
<name>A0ABS2CBQ4_9NEIS</name>
<dbReference type="SUPFAM" id="SSF52129">
    <property type="entry name" value="Caspase-like"/>
    <property type="match status" value="1"/>
</dbReference>
<sequence length="443" mass="48474">MATPDYTCRHLSTGVTAMTAFKQLVNYAIWLALLWIASQPTYAAGRYALLIGNAAYDQPLVNPVNDARAMASQLQQLGFDVTLQTDLKRDALLQQVGQFAQRAQGAELALVFYAGHGAQGGDSNYLVPVDLPTRTLSRQSLQRGGYDVNQLLGELQRNHVQAGVLMIDACRVVYQRGDTPDLSLQGLKAASAPKGYVLAYSTSPGGRASDYWSRESKNSPYTYAMLNELAKPAQPLETLLKNVGNRVATLTQHTQIPWYSSSLTGNALQLNPGKTLASSTSTAKITTGGSRGSAVWDSVKLYDWVIEIRQQKLDPYLDRKALKNRANAGDVVAQTGWAMLNQPAAERKKWLERAAAQQFPLAQMYLGEWYLDNERNAAGRQQAEVWLNKAAEFYPPARATLADLYLQQGNRSGADIALKELGGSAMGYINQLKNKSGPPAITR</sequence>
<dbReference type="PANTHER" id="PTHR22576:SF37">
    <property type="entry name" value="MUCOSA-ASSOCIATED LYMPHOID TISSUE LYMPHOMA TRANSLOCATION PROTEIN 1"/>
    <property type="match status" value="1"/>
</dbReference>
<organism evidence="3 4">
    <name type="scientific">Deefgea chitinilytica</name>
    <dbReference type="NCBI Taxonomy" id="570276"/>
    <lineage>
        <taxon>Bacteria</taxon>
        <taxon>Pseudomonadati</taxon>
        <taxon>Pseudomonadota</taxon>
        <taxon>Betaproteobacteria</taxon>
        <taxon>Neisseriales</taxon>
        <taxon>Chitinibacteraceae</taxon>
        <taxon>Deefgea</taxon>
    </lineage>
</organism>
<protein>
    <recommendedName>
        <fullName evidence="2">Caspase family p20 domain-containing protein</fullName>
    </recommendedName>
</protein>
<dbReference type="SUPFAM" id="SSF81901">
    <property type="entry name" value="HCP-like"/>
    <property type="match status" value="1"/>
</dbReference>
<dbReference type="InterPro" id="IPR001309">
    <property type="entry name" value="Pept_C14_p20"/>
</dbReference>
<reference evidence="3 4" key="1">
    <citation type="submission" date="2019-11" db="EMBL/GenBank/DDBJ databases">
        <title>Novel Deefgea species.</title>
        <authorList>
            <person name="Han J.-H."/>
        </authorList>
    </citation>
    <scope>NUCLEOTIDE SEQUENCE [LARGE SCALE GENOMIC DNA]</scope>
    <source>
        <strain evidence="3 4">LMG 24817</strain>
    </source>
</reference>
<accession>A0ABS2CBQ4</accession>
<dbReference type="Gene3D" id="3.40.50.1460">
    <property type="match status" value="1"/>
</dbReference>
<dbReference type="Proteomes" id="UP001195660">
    <property type="component" value="Unassembled WGS sequence"/>
</dbReference>
<gene>
    <name evidence="3" type="ORF">GM173_08290</name>
</gene>
<dbReference type="PROSITE" id="PS50208">
    <property type="entry name" value="CASPASE_P20"/>
    <property type="match status" value="1"/>
</dbReference>
<dbReference type="Pfam" id="PF00656">
    <property type="entry name" value="Peptidase_C14"/>
    <property type="match status" value="1"/>
</dbReference>
<proteinExistence type="inferred from homology"/>
<comment type="caution">
    <text evidence="3">The sequence shown here is derived from an EMBL/GenBank/DDBJ whole genome shotgun (WGS) entry which is preliminary data.</text>
</comment>
<dbReference type="InterPro" id="IPR011990">
    <property type="entry name" value="TPR-like_helical_dom_sf"/>
</dbReference>
<dbReference type="InterPro" id="IPR052039">
    <property type="entry name" value="Caspase-related_regulators"/>
</dbReference>